<evidence type="ECO:0000256" key="1">
    <source>
        <dbReference type="ARBA" id="ARBA00022679"/>
    </source>
</evidence>
<dbReference type="InterPro" id="IPR000182">
    <property type="entry name" value="GNAT_dom"/>
</dbReference>
<protein>
    <submittedName>
        <fullName evidence="5">N-acetyltransferase</fullName>
    </submittedName>
</protein>
<dbReference type="InterPro" id="IPR016181">
    <property type="entry name" value="Acyl_CoA_acyltransferase"/>
</dbReference>
<gene>
    <name evidence="4" type="ORF">GCM10025869_00450</name>
    <name evidence="5" type="ORF">GCM10025869_36860</name>
</gene>
<dbReference type="Pfam" id="PF00583">
    <property type="entry name" value="Acetyltransf_1"/>
    <property type="match status" value="1"/>
</dbReference>
<dbReference type="PROSITE" id="PS51186">
    <property type="entry name" value="GNAT"/>
    <property type="match status" value="1"/>
</dbReference>
<keyword evidence="2" id="KW-0012">Acyltransferase</keyword>
<accession>A0ABQ6JZR2</accession>
<dbReference type="InterPro" id="IPR050832">
    <property type="entry name" value="Bact_Acetyltransf"/>
</dbReference>
<evidence type="ECO:0000256" key="2">
    <source>
        <dbReference type="ARBA" id="ARBA00023315"/>
    </source>
</evidence>
<dbReference type="Proteomes" id="UP001157069">
    <property type="component" value="Unassembled WGS sequence"/>
</dbReference>
<reference evidence="6" key="2">
    <citation type="journal article" date="2019" name="Int. J. Syst. Evol. Microbiol.">
        <title>The Global Catalogue of Microorganisms (GCM) 10K type strain sequencing project: providing services to taxonomists for standard genome sequencing and annotation.</title>
        <authorList>
            <consortium name="The Broad Institute Genomics Platform"/>
            <consortium name="The Broad Institute Genome Sequencing Center for Infectious Disease"/>
            <person name="Wu L."/>
            <person name="Ma J."/>
        </authorList>
    </citation>
    <scope>NUCLEOTIDE SEQUENCE [LARGE SCALE GENOMIC DNA]</scope>
    <source>
        <strain evidence="6">NBRC 108755</strain>
    </source>
</reference>
<dbReference type="EMBL" id="BSVA01000001">
    <property type="protein sequence ID" value="GMA93157.1"/>
    <property type="molecule type" value="Genomic_DNA"/>
</dbReference>
<dbReference type="PANTHER" id="PTHR43877:SF2">
    <property type="entry name" value="AMINOALKYLPHOSPHONATE N-ACETYLTRANSFERASE-RELATED"/>
    <property type="match status" value="1"/>
</dbReference>
<evidence type="ECO:0000313" key="4">
    <source>
        <dbReference type="EMBL" id="GMA89516.1"/>
    </source>
</evidence>
<evidence type="ECO:0000313" key="6">
    <source>
        <dbReference type="Proteomes" id="UP001157069"/>
    </source>
</evidence>
<dbReference type="EMBL" id="BSVA01000001">
    <property type="protein sequence ID" value="GMA89516.1"/>
    <property type="molecule type" value="Genomic_DNA"/>
</dbReference>
<proteinExistence type="predicted"/>
<evidence type="ECO:0000313" key="5">
    <source>
        <dbReference type="EMBL" id="GMA93157.1"/>
    </source>
</evidence>
<organism evidence="5 6">
    <name type="scientific">Homoserinibacter gongjuensis</name>
    <dbReference type="NCBI Taxonomy" id="1162968"/>
    <lineage>
        <taxon>Bacteria</taxon>
        <taxon>Bacillati</taxon>
        <taxon>Actinomycetota</taxon>
        <taxon>Actinomycetes</taxon>
        <taxon>Micrococcales</taxon>
        <taxon>Microbacteriaceae</taxon>
        <taxon>Homoserinibacter</taxon>
    </lineage>
</organism>
<evidence type="ECO:0000259" key="3">
    <source>
        <dbReference type="PROSITE" id="PS51186"/>
    </source>
</evidence>
<dbReference type="RefSeq" id="WP_284296801.1">
    <property type="nucleotide sequence ID" value="NZ_BSVA01000001.1"/>
</dbReference>
<keyword evidence="1" id="KW-0808">Transferase</keyword>
<dbReference type="Gene3D" id="3.40.630.30">
    <property type="match status" value="1"/>
</dbReference>
<dbReference type="CDD" id="cd04301">
    <property type="entry name" value="NAT_SF"/>
    <property type="match status" value="1"/>
</dbReference>
<reference evidence="5" key="3">
    <citation type="submission" date="2023-02" db="EMBL/GenBank/DDBJ databases">
        <authorList>
            <person name="Sun Q."/>
            <person name="Mori K."/>
        </authorList>
    </citation>
    <scope>NUCLEOTIDE SEQUENCE</scope>
    <source>
        <strain evidence="5">NBRC 108755</strain>
    </source>
</reference>
<keyword evidence="6" id="KW-1185">Reference proteome</keyword>
<sequence>MPTTVRPLAEGDAARWRELFHAYGVFYETEFSNELLERVWALMIEPGSGIDALVAEHDGQVVGIAHYRSHPDTFSGGRDWYLDDLFVDPAARGAGAGRALIEHIAELSAGTGGSLRWITADTNETAQALYDKVATRTRWVTYEMRR</sequence>
<comment type="caution">
    <text evidence="5">The sequence shown here is derived from an EMBL/GenBank/DDBJ whole genome shotgun (WGS) entry which is preliminary data.</text>
</comment>
<dbReference type="PANTHER" id="PTHR43877">
    <property type="entry name" value="AMINOALKYLPHOSPHONATE N-ACETYLTRANSFERASE-RELATED-RELATED"/>
    <property type="match status" value="1"/>
</dbReference>
<name>A0ABQ6JZR2_9MICO</name>
<feature type="domain" description="N-acetyltransferase" evidence="3">
    <location>
        <begin position="3"/>
        <end position="146"/>
    </location>
</feature>
<dbReference type="SUPFAM" id="SSF55729">
    <property type="entry name" value="Acyl-CoA N-acyltransferases (Nat)"/>
    <property type="match status" value="1"/>
</dbReference>
<reference evidence="5" key="1">
    <citation type="journal article" date="2014" name="Int. J. Syst. Evol. Microbiol.">
        <title>Complete genome of a new Firmicutes species belonging to the dominant human colonic microbiota ('Ruminococcus bicirculans') reveals two chromosomes and a selective capacity to utilize plant glucans.</title>
        <authorList>
            <consortium name="NISC Comparative Sequencing Program"/>
            <person name="Wegmann U."/>
            <person name="Louis P."/>
            <person name="Goesmann A."/>
            <person name="Henrissat B."/>
            <person name="Duncan S.H."/>
            <person name="Flint H.J."/>
        </authorList>
    </citation>
    <scope>NUCLEOTIDE SEQUENCE</scope>
    <source>
        <strain evidence="5">NBRC 108755</strain>
    </source>
</reference>